<proteinExistence type="inferred from homology"/>
<dbReference type="Gene3D" id="3.30.300.160">
    <property type="entry name" value="Type II secretion system, protein E, N-terminal domain"/>
    <property type="match status" value="1"/>
</dbReference>
<organism evidence="5 6">
    <name type="scientific">Quisquiliibacterium transsilvanicum</name>
    <dbReference type="NCBI Taxonomy" id="1549638"/>
    <lineage>
        <taxon>Bacteria</taxon>
        <taxon>Pseudomonadati</taxon>
        <taxon>Pseudomonadota</taxon>
        <taxon>Betaproteobacteria</taxon>
        <taxon>Burkholderiales</taxon>
        <taxon>Burkholderiaceae</taxon>
        <taxon>Quisquiliibacterium</taxon>
    </lineage>
</organism>
<dbReference type="AlphaFoldDB" id="A0A7W8HHL4"/>
<dbReference type="SUPFAM" id="SSF160246">
    <property type="entry name" value="EspE N-terminal domain-like"/>
    <property type="match status" value="1"/>
</dbReference>
<reference evidence="5 6" key="1">
    <citation type="submission" date="2020-08" db="EMBL/GenBank/DDBJ databases">
        <title>Genomic Encyclopedia of Type Strains, Phase IV (KMG-IV): sequencing the most valuable type-strain genomes for metagenomic binning, comparative biology and taxonomic classification.</title>
        <authorList>
            <person name="Goeker M."/>
        </authorList>
    </citation>
    <scope>NUCLEOTIDE SEQUENCE [LARGE SCALE GENOMIC DNA]</scope>
    <source>
        <strain evidence="5 6">DSM 29781</strain>
    </source>
</reference>
<name>A0A7W8HHL4_9BURK</name>
<keyword evidence="2" id="KW-0547">Nucleotide-binding</keyword>
<dbReference type="InterPro" id="IPR007831">
    <property type="entry name" value="T2SS_GspE_N"/>
</dbReference>
<dbReference type="InterPro" id="IPR037257">
    <property type="entry name" value="T2SS_E_N_sf"/>
</dbReference>
<gene>
    <name evidence="5" type="ORF">HNQ70_002072</name>
</gene>
<sequence length="536" mass="57578">MPEQSGSPGDLLAAHLLGAGIVAPHYLEYASRVQRLTKRGLADVLLELRLLGDEELAEAFGAVLGLPVHTPRVSDFDADALAEVPYAFARQARVLPLRIEGDELVIATADPLSGDADGRLGRLSSRQLRWVVAPRGQLVRCVESFYHSSQRPIDAEIDQFTRAGSISGSFDAERLVELLIGAGIQAGASDVHLVPSSMASLVFLRIDGVLQQRYVLPADAHVRLASVIKVASGMDIAESRRPQDGRMTFTLMQEAFDLRVSVVPTTRGESVVVRILSAEGDVIPLRRLGFTQQQQDAIRGMFAQPAGIVLAAGPTGSGKTTSLYAALRTQSLLERNVMTIEDPVEYAMPLVRQVSANERTGVSFASAIRSFLRQDPDVMMVGEIRDHESAVMAVRAAQTGHLVPASLHTNSAVGAVIRMRDLGIEPYLLSASIVGVVAQRLVRRLCGACGGAKSPRAASRGCVRCGHTGYSGRVVVGEVFVFDEGMRELVQAGAGAHEMHRYALAQGMEDMHASGRRLVRDGVTDEAELARVLGDL</sequence>
<dbReference type="Proteomes" id="UP000532440">
    <property type="component" value="Unassembled WGS sequence"/>
</dbReference>
<dbReference type="PROSITE" id="PS00662">
    <property type="entry name" value="T2SP_E"/>
    <property type="match status" value="1"/>
</dbReference>
<evidence type="ECO:0000259" key="4">
    <source>
        <dbReference type="PROSITE" id="PS00662"/>
    </source>
</evidence>
<evidence type="ECO:0000256" key="3">
    <source>
        <dbReference type="ARBA" id="ARBA00022840"/>
    </source>
</evidence>
<comment type="caution">
    <text evidence="5">The sequence shown here is derived from an EMBL/GenBank/DDBJ whole genome shotgun (WGS) entry which is preliminary data.</text>
</comment>
<dbReference type="RefSeq" id="WP_183967093.1">
    <property type="nucleotide sequence ID" value="NZ_BAABEW010000002.1"/>
</dbReference>
<evidence type="ECO:0000313" key="6">
    <source>
        <dbReference type="Proteomes" id="UP000532440"/>
    </source>
</evidence>
<evidence type="ECO:0000256" key="2">
    <source>
        <dbReference type="ARBA" id="ARBA00022741"/>
    </source>
</evidence>
<dbReference type="InterPro" id="IPR001482">
    <property type="entry name" value="T2SS/T4SS_dom"/>
</dbReference>
<dbReference type="Gene3D" id="3.40.50.300">
    <property type="entry name" value="P-loop containing nucleotide triphosphate hydrolases"/>
    <property type="match status" value="1"/>
</dbReference>
<keyword evidence="3" id="KW-0067">ATP-binding</keyword>
<dbReference type="InterPro" id="IPR027417">
    <property type="entry name" value="P-loop_NTPase"/>
</dbReference>
<dbReference type="Pfam" id="PF00437">
    <property type="entry name" value="T2SSE"/>
    <property type="match status" value="1"/>
</dbReference>
<evidence type="ECO:0000313" key="5">
    <source>
        <dbReference type="EMBL" id="MBB5272058.1"/>
    </source>
</evidence>
<evidence type="ECO:0000256" key="1">
    <source>
        <dbReference type="ARBA" id="ARBA00006611"/>
    </source>
</evidence>
<feature type="domain" description="Bacterial type II secretion system protein E" evidence="4">
    <location>
        <begin position="372"/>
        <end position="386"/>
    </location>
</feature>
<dbReference type="CDD" id="cd01129">
    <property type="entry name" value="PulE-GspE-like"/>
    <property type="match status" value="1"/>
</dbReference>
<dbReference type="PANTHER" id="PTHR30258">
    <property type="entry name" value="TYPE II SECRETION SYSTEM PROTEIN GSPE-RELATED"/>
    <property type="match status" value="1"/>
</dbReference>
<dbReference type="GO" id="GO:0005886">
    <property type="term" value="C:plasma membrane"/>
    <property type="evidence" value="ECO:0007669"/>
    <property type="project" value="TreeGrafter"/>
</dbReference>
<keyword evidence="6" id="KW-1185">Reference proteome</keyword>
<dbReference type="SUPFAM" id="SSF52540">
    <property type="entry name" value="P-loop containing nucleoside triphosphate hydrolases"/>
    <property type="match status" value="1"/>
</dbReference>
<dbReference type="Gene3D" id="3.30.450.90">
    <property type="match status" value="1"/>
</dbReference>
<protein>
    <submittedName>
        <fullName evidence="5">Type IV pilus assembly protein PilB</fullName>
    </submittedName>
</protein>
<dbReference type="Pfam" id="PF05157">
    <property type="entry name" value="MshEN"/>
    <property type="match status" value="1"/>
</dbReference>
<dbReference type="PANTHER" id="PTHR30258:SF2">
    <property type="entry name" value="COMG OPERON PROTEIN 1"/>
    <property type="match status" value="1"/>
</dbReference>
<comment type="similarity">
    <text evidence="1">Belongs to the GSP E family.</text>
</comment>
<dbReference type="GO" id="GO:0016887">
    <property type="term" value="F:ATP hydrolysis activity"/>
    <property type="evidence" value="ECO:0007669"/>
    <property type="project" value="TreeGrafter"/>
</dbReference>
<accession>A0A7W8HHL4</accession>
<dbReference type="GO" id="GO:0005524">
    <property type="term" value="F:ATP binding"/>
    <property type="evidence" value="ECO:0007669"/>
    <property type="project" value="UniProtKB-KW"/>
</dbReference>
<dbReference type="EMBL" id="JACHGB010000004">
    <property type="protein sequence ID" value="MBB5272058.1"/>
    <property type="molecule type" value="Genomic_DNA"/>
</dbReference>